<accession>A0A7L6APU9</accession>
<organism evidence="1 2">
    <name type="scientific">Candidatus Thiothrix singaporensis</name>
    <dbReference type="NCBI Taxonomy" id="2799669"/>
    <lineage>
        <taxon>Bacteria</taxon>
        <taxon>Pseudomonadati</taxon>
        <taxon>Pseudomonadota</taxon>
        <taxon>Gammaproteobacteria</taxon>
        <taxon>Thiotrichales</taxon>
        <taxon>Thiotrichaceae</taxon>
        <taxon>Thiothrix</taxon>
    </lineage>
</organism>
<keyword evidence="2" id="KW-1185">Reference proteome</keyword>
<name>A0A7L6APU9_9GAMM</name>
<sequence>MVDAQTGSPDLHFANVKAGNYYVSVRHRNHLGVITASPLSLDHSVRMVNFASSSTVVRGDEARLLSGKTAMLWAGDVNGSNTLTANGRAMM</sequence>
<evidence type="ECO:0000313" key="2">
    <source>
        <dbReference type="Proteomes" id="UP000510621"/>
    </source>
</evidence>
<gene>
    <name evidence="1" type="ORF">HZT40_05190</name>
</gene>
<dbReference type="AlphaFoldDB" id="A0A7L6APU9"/>
<proteinExistence type="predicted"/>
<dbReference type="Proteomes" id="UP000510621">
    <property type="component" value="Chromosome"/>
</dbReference>
<reference evidence="1" key="1">
    <citation type="submission" date="2020-06" db="EMBL/GenBank/DDBJ databases">
        <title>Analysis procedures for assessing recovery of high quality, complete, closed genomes from Nanopore long read metagenome sequencing.</title>
        <authorList>
            <person name="Bessarab I."/>
            <person name="Arumugam K."/>
            <person name="Haryono M."/>
            <person name="Liu X."/>
            <person name="Roy S."/>
            <person name="Zuniga-Montanez R.E."/>
            <person name="Qiu G."/>
            <person name="Drautz-Moses D.I."/>
            <person name="Law Y.Y."/>
            <person name="Wuertz S."/>
            <person name="Lauro F.M."/>
            <person name="Huson D.H."/>
            <person name="Williams R.B."/>
        </authorList>
    </citation>
    <scope>NUCLEOTIDE SEQUENCE [LARGE SCALE GENOMIC DNA]</scope>
    <source>
        <strain evidence="1">SSD2</strain>
    </source>
</reference>
<dbReference type="KEGG" id="this:HZT40_05190"/>
<protein>
    <submittedName>
        <fullName evidence="1">Uncharacterized protein</fullName>
    </submittedName>
</protein>
<evidence type="ECO:0000313" key="1">
    <source>
        <dbReference type="EMBL" id="QLQ31092.1"/>
    </source>
</evidence>
<dbReference type="EMBL" id="CP059265">
    <property type="protein sequence ID" value="QLQ31092.1"/>
    <property type="molecule type" value="Genomic_DNA"/>
</dbReference>